<dbReference type="Pfam" id="PF25243">
    <property type="entry name" value="WAV3_C"/>
    <property type="match status" value="1"/>
</dbReference>
<dbReference type="PROSITE" id="PS50234">
    <property type="entry name" value="VWFA"/>
    <property type="match status" value="1"/>
</dbReference>
<evidence type="ECO:0000313" key="5">
    <source>
        <dbReference type="EMBL" id="MQL90857.1"/>
    </source>
</evidence>
<dbReference type="InterPro" id="IPR036465">
    <property type="entry name" value="vWFA_dom_sf"/>
</dbReference>
<feature type="region of interest" description="Disordered" evidence="2">
    <location>
        <begin position="222"/>
        <end position="298"/>
    </location>
</feature>
<feature type="compositionally biased region" description="Acidic residues" evidence="2">
    <location>
        <begin position="282"/>
        <end position="294"/>
    </location>
</feature>
<dbReference type="InterPro" id="IPR013083">
    <property type="entry name" value="Znf_RING/FYVE/PHD"/>
</dbReference>
<dbReference type="EMBL" id="NMUH01001279">
    <property type="protein sequence ID" value="MQL90857.1"/>
    <property type="molecule type" value="Genomic_DNA"/>
</dbReference>
<feature type="region of interest" description="Disordered" evidence="2">
    <location>
        <begin position="490"/>
        <end position="526"/>
    </location>
</feature>
<proteinExistence type="predicted"/>
<dbReference type="InterPro" id="IPR051266">
    <property type="entry name" value="CLCR"/>
</dbReference>
<feature type="region of interest" description="Disordered" evidence="2">
    <location>
        <begin position="355"/>
        <end position="378"/>
    </location>
</feature>
<evidence type="ECO:0000256" key="2">
    <source>
        <dbReference type="SAM" id="MobiDB-lite"/>
    </source>
</evidence>
<evidence type="ECO:0000313" key="6">
    <source>
        <dbReference type="Proteomes" id="UP000652761"/>
    </source>
</evidence>
<dbReference type="SUPFAM" id="SSF53300">
    <property type="entry name" value="vWA-like"/>
    <property type="match status" value="1"/>
</dbReference>
<feature type="compositionally biased region" description="Polar residues" evidence="2">
    <location>
        <begin position="516"/>
        <end position="526"/>
    </location>
</feature>
<evidence type="ECO:0000259" key="4">
    <source>
        <dbReference type="PROSITE" id="PS50234"/>
    </source>
</evidence>
<keyword evidence="1" id="KW-0479">Metal-binding</keyword>
<dbReference type="SUPFAM" id="SSF57850">
    <property type="entry name" value="RING/U-box"/>
    <property type="match status" value="1"/>
</dbReference>
<dbReference type="Gene3D" id="3.40.50.410">
    <property type="entry name" value="von Willebrand factor, type A domain"/>
    <property type="match status" value="1"/>
</dbReference>
<dbReference type="InterPro" id="IPR001841">
    <property type="entry name" value="Znf_RING"/>
</dbReference>
<feature type="compositionally biased region" description="Low complexity" evidence="2">
    <location>
        <begin position="50"/>
        <end position="73"/>
    </location>
</feature>
<dbReference type="SMART" id="SM00184">
    <property type="entry name" value="RING"/>
    <property type="match status" value="1"/>
</dbReference>
<dbReference type="PANTHER" id="PTHR10579:SF55">
    <property type="entry name" value="E3 UBIQUITIN-PROTEIN LIGASE WAV3"/>
    <property type="match status" value="1"/>
</dbReference>
<dbReference type="AlphaFoldDB" id="A0A843V8D6"/>
<reference evidence="5" key="1">
    <citation type="submission" date="2017-07" db="EMBL/GenBank/DDBJ databases">
        <title>Taro Niue Genome Assembly and Annotation.</title>
        <authorList>
            <person name="Atibalentja N."/>
            <person name="Keating K."/>
            <person name="Fields C.J."/>
        </authorList>
    </citation>
    <scope>NUCLEOTIDE SEQUENCE</scope>
    <source>
        <strain evidence="5">Niue_2</strain>
        <tissue evidence="5">Leaf</tissue>
    </source>
</reference>
<dbReference type="GO" id="GO:0008270">
    <property type="term" value="F:zinc ion binding"/>
    <property type="evidence" value="ECO:0007669"/>
    <property type="project" value="UniProtKB-KW"/>
</dbReference>
<feature type="compositionally biased region" description="Pro residues" evidence="2">
    <location>
        <begin position="24"/>
        <end position="34"/>
    </location>
</feature>
<name>A0A843V8D6_COLES</name>
<dbReference type="OrthoDB" id="687730at2759"/>
<organism evidence="5 6">
    <name type="scientific">Colocasia esculenta</name>
    <name type="common">Wild taro</name>
    <name type="synonym">Arum esculentum</name>
    <dbReference type="NCBI Taxonomy" id="4460"/>
    <lineage>
        <taxon>Eukaryota</taxon>
        <taxon>Viridiplantae</taxon>
        <taxon>Streptophyta</taxon>
        <taxon>Embryophyta</taxon>
        <taxon>Tracheophyta</taxon>
        <taxon>Spermatophyta</taxon>
        <taxon>Magnoliopsida</taxon>
        <taxon>Liliopsida</taxon>
        <taxon>Araceae</taxon>
        <taxon>Aroideae</taxon>
        <taxon>Colocasieae</taxon>
        <taxon>Colocasia</taxon>
    </lineage>
</organism>
<sequence length="801" mass="86505">MGTGWRRAFCTSIRRDPETASPVEPQPGASPSPSPRSCTRLRFFGKSSSTPSTPRLLQQQQQPPSLPSTPTLRCRTKSAAGTGAVSADVLDDSPKLQCKTSVAMLAKTEAAAPGSCGRSTRLPFVSPNPPSPRSPSRFALLRNNLRLSRSSCGICLQSVKAKQGTAIFTAECSHVFHFHCIAASVRKQGTLVCPVCRAAWRQVPLLSDISAHRHPWNTASVLDEAEQENPKRKPSADPKQGKLSGAGDDGLYNKKGGRVYNDDEPLLHPAACRPGRFNPIPEAEDEQQEEDKGEEDFRGFFSLDPSPVSSPRCAAARRHQLGGVQVTVLPTVALLSSGRSHENYVVALKVKAPSSAMPRPTAAGADGSGTAPSPILEPSRRAPIDLVTVLDVGGSMTSAKLHMMKRAMRLVIASLGPADRLSIVAFSSSSKRLLPLRRMSPEGQRAARRIVDRLLCGDGSCAGEALRKAVKVLEDRRERNPVASIMLLSDAQQQQQGDPHHAASPRNASGGLRGPTTHSDVPFSPNTRFAHLEIPVQASGIGAGHRHEDAEDVFARCVGGLLSVVLQDARLEFTFPSGEVCSVYACGGRPAALGSGADPLRLGDMYADEERELLVELRMPCPRRGGGPDQDHLLPLSVRCAYRDPSTQELVLGREQRLLVPFTRHHAPAAAPKVDRLRNLFVTTRSVAEARRLADHGDFATGIHLLSSARRLLLQSCSISVEEDLRAVEAELEALHCRRQQMRRSEAPETPTFSALDDGAGTDALTPTSAWRAAERLAKVAIMRKSMNRVSDLHGFENARF</sequence>
<dbReference type="SMR" id="A0A843V8D6"/>
<dbReference type="CDD" id="cd23114">
    <property type="entry name" value="RING-H2_WAVH2"/>
    <property type="match status" value="1"/>
</dbReference>
<dbReference type="PANTHER" id="PTHR10579">
    <property type="entry name" value="CALCIUM-ACTIVATED CHLORIDE CHANNEL REGULATOR"/>
    <property type="match status" value="1"/>
</dbReference>
<protein>
    <submittedName>
        <fullName evidence="5">Uncharacterized protein</fullName>
    </submittedName>
</protein>
<comment type="caution">
    <text evidence="5">The sequence shown here is derived from an EMBL/GenBank/DDBJ whole genome shotgun (WGS) entry which is preliminary data.</text>
</comment>
<feature type="region of interest" description="Disordered" evidence="2">
    <location>
        <begin position="1"/>
        <end position="77"/>
    </location>
</feature>
<feature type="domain" description="RING-type" evidence="3">
    <location>
        <begin position="152"/>
        <end position="197"/>
    </location>
</feature>
<dbReference type="Gene3D" id="3.30.40.10">
    <property type="entry name" value="Zinc/RING finger domain, C3HC4 (zinc finger)"/>
    <property type="match status" value="1"/>
</dbReference>
<keyword evidence="6" id="KW-1185">Reference proteome</keyword>
<accession>A0A843V8D6</accession>
<keyword evidence="1" id="KW-0862">Zinc</keyword>
<dbReference type="Pfam" id="PF13519">
    <property type="entry name" value="VWA_2"/>
    <property type="match status" value="1"/>
</dbReference>
<dbReference type="PROSITE" id="PS50089">
    <property type="entry name" value="ZF_RING_2"/>
    <property type="match status" value="1"/>
</dbReference>
<gene>
    <name evidence="5" type="ORF">Taro_023458</name>
</gene>
<dbReference type="Pfam" id="PF13639">
    <property type="entry name" value="zf-RING_2"/>
    <property type="match status" value="1"/>
</dbReference>
<dbReference type="SMART" id="SM00327">
    <property type="entry name" value="VWA"/>
    <property type="match status" value="1"/>
</dbReference>
<feature type="compositionally biased region" description="Basic and acidic residues" evidence="2">
    <location>
        <begin position="228"/>
        <end position="240"/>
    </location>
</feature>
<evidence type="ECO:0000259" key="3">
    <source>
        <dbReference type="PROSITE" id="PS50089"/>
    </source>
</evidence>
<evidence type="ECO:0000256" key="1">
    <source>
        <dbReference type="PROSITE-ProRule" id="PRU00175"/>
    </source>
</evidence>
<dbReference type="Proteomes" id="UP000652761">
    <property type="component" value="Unassembled WGS sequence"/>
</dbReference>
<dbReference type="InterPro" id="IPR002035">
    <property type="entry name" value="VWF_A"/>
</dbReference>
<keyword evidence="1" id="KW-0863">Zinc-finger</keyword>
<dbReference type="InterPro" id="IPR057427">
    <property type="entry name" value="WAV3_C"/>
</dbReference>
<feature type="domain" description="VWFA" evidence="4">
    <location>
        <begin position="385"/>
        <end position="542"/>
    </location>
</feature>